<dbReference type="Gene3D" id="3.30.70.330">
    <property type="match status" value="2"/>
</dbReference>
<dbReference type="PANTHER" id="PTHR48025:SF1">
    <property type="entry name" value="RRM DOMAIN-CONTAINING PROTEIN"/>
    <property type="match status" value="1"/>
</dbReference>
<comment type="caution">
    <text evidence="5">The sequence shown here is derived from an EMBL/GenBank/DDBJ whole genome shotgun (WGS) entry which is preliminary data.</text>
</comment>
<dbReference type="OrthoDB" id="439808at2759"/>
<dbReference type="GO" id="GO:0005634">
    <property type="term" value="C:nucleus"/>
    <property type="evidence" value="ECO:0007669"/>
    <property type="project" value="TreeGrafter"/>
</dbReference>
<dbReference type="CDD" id="cd00590">
    <property type="entry name" value="RRM_SF"/>
    <property type="match status" value="1"/>
</dbReference>
<dbReference type="InterPro" id="IPR050502">
    <property type="entry name" value="Euk_RNA-bind_prot"/>
</dbReference>
<dbReference type="AlphaFoldDB" id="A0A5J4WAZ6"/>
<dbReference type="InterPro" id="IPR012677">
    <property type="entry name" value="Nucleotide-bd_a/b_plait_sf"/>
</dbReference>
<evidence type="ECO:0000256" key="3">
    <source>
        <dbReference type="SAM" id="MobiDB-lite"/>
    </source>
</evidence>
<sequence>MLKNWEQQGAVNKTKMTNTLNQSQNQPLQRTFGDRTSYTDKFRDDLADENLRRIQVEKEDEEEKEDEDEEIAPEPEPKEEEMSNQQVSGSNRLFVGNLNFNTTAEQLTQLFETVGDVIDATITTFKNKSRGYGFVTMKDEQTALGALKELDKKELNGRSINVEVARAEGDLKHRPRRFPPQGGNGGGFRGGILGGYRRPYVGLRRRPRRGPAPDPIAPLSTTLVHLSNLPFRLTEEELKAAFEEYKVKEVIIAKSAATGRAFGFGYIEFENEEEQKRAIKEMDNFEFQGHKIPIIAARERPKPISTPLPDDSPQ</sequence>
<gene>
    <name evidence="5" type="ORF">EZS28_012642</name>
</gene>
<keyword evidence="1 2" id="KW-0694">RNA-binding</keyword>
<dbReference type="GO" id="GO:0003729">
    <property type="term" value="F:mRNA binding"/>
    <property type="evidence" value="ECO:0007669"/>
    <property type="project" value="TreeGrafter"/>
</dbReference>
<evidence type="ECO:0000313" key="5">
    <source>
        <dbReference type="EMBL" id="KAA6391833.1"/>
    </source>
</evidence>
<dbReference type="InterPro" id="IPR035979">
    <property type="entry name" value="RBD_domain_sf"/>
</dbReference>
<evidence type="ECO:0000259" key="4">
    <source>
        <dbReference type="PROSITE" id="PS50102"/>
    </source>
</evidence>
<dbReference type="EMBL" id="SNRW01002747">
    <property type="protein sequence ID" value="KAA6391833.1"/>
    <property type="molecule type" value="Genomic_DNA"/>
</dbReference>
<feature type="domain" description="RRM" evidence="4">
    <location>
        <begin position="222"/>
        <end position="299"/>
    </location>
</feature>
<dbReference type="PANTHER" id="PTHR48025">
    <property type="entry name" value="OS02G0815200 PROTEIN"/>
    <property type="match status" value="1"/>
</dbReference>
<organism evidence="5 6">
    <name type="scientific">Streblomastix strix</name>
    <dbReference type="NCBI Taxonomy" id="222440"/>
    <lineage>
        <taxon>Eukaryota</taxon>
        <taxon>Metamonada</taxon>
        <taxon>Preaxostyla</taxon>
        <taxon>Oxymonadida</taxon>
        <taxon>Streblomastigidae</taxon>
        <taxon>Streblomastix</taxon>
    </lineage>
</organism>
<evidence type="ECO:0000256" key="1">
    <source>
        <dbReference type="ARBA" id="ARBA00022884"/>
    </source>
</evidence>
<accession>A0A5J4WAZ6</accession>
<dbReference type="SMART" id="SM00360">
    <property type="entry name" value="RRM"/>
    <property type="match status" value="2"/>
</dbReference>
<feature type="region of interest" description="Disordered" evidence="3">
    <location>
        <begin position="1"/>
        <end position="87"/>
    </location>
</feature>
<feature type="domain" description="RRM" evidence="4">
    <location>
        <begin position="91"/>
        <end position="167"/>
    </location>
</feature>
<name>A0A5J4WAZ6_9EUKA</name>
<dbReference type="SUPFAM" id="SSF54928">
    <property type="entry name" value="RNA-binding domain, RBD"/>
    <property type="match status" value="2"/>
</dbReference>
<feature type="compositionally biased region" description="Basic and acidic residues" evidence="3">
    <location>
        <begin position="37"/>
        <end position="57"/>
    </location>
</feature>
<dbReference type="Proteomes" id="UP000324800">
    <property type="component" value="Unassembled WGS sequence"/>
</dbReference>
<reference evidence="5 6" key="1">
    <citation type="submission" date="2019-03" db="EMBL/GenBank/DDBJ databases">
        <title>Single cell metagenomics reveals metabolic interactions within the superorganism composed of flagellate Streblomastix strix and complex community of Bacteroidetes bacteria on its surface.</title>
        <authorList>
            <person name="Treitli S.C."/>
            <person name="Kolisko M."/>
            <person name="Husnik F."/>
            <person name="Keeling P."/>
            <person name="Hampl V."/>
        </authorList>
    </citation>
    <scope>NUCLEOTIDE SEQUENCE [LARGE SCALE GENOMIC DNA]</scope>
    <source>
        <strain evidence="5">ST1C</strain>
    </source>
</reference>
<dbReference type="PROSITE" id="PS50102">
    <property type="entry name" value="RRM"/>
    <property type="match status" value="2"/>
</dbReference>
<dbReference type="Pfam" id="PF00076">
    <property type="entry name" value="RRM_1"/>
    <property type="match status" value="2"/>
</dbReference>
<feature type="compositionally biased region" description="Acidic residues" evidence="3">
    <location>
        <begin position="58"/>
        <end position="79"/>
    </location>
</feature>
<evidence type="ECO:0000256" key="2">
    <source>
        <dbReference type="PROSITE-ProRule" id="PRU00176"/>
    </source>
</evidence>
<evidence type="ECO:0000313" key="6">
    <source>
        <dbReference type="Proteomes" id="UP000324800"/>
    </source>
</evidence>
<proteinExistence type="predicted"/>
<protein>
    <recommendedName>
        <fullName evidence="4">RRM domain-containing protein</fullName>
    </recommendedName>
</protein>
<feature type="compositionally biased region" description="Polar residues" evidence="3">
    <location>
        <begin position="1"/>
        <end position="29"/>
    </location>
</feature>
<dbReference type="InterPro" id="IPR000504">
    <property type="entry name" value="RRM_dom"/>
</dbReference>